<keyword evidence="1" id="KW-0722">Serine protease inhibitor</keyword>
<evidence type="ECO:0000313" key="2">
    <source>
        <dbReference type="EMBL" id="EYC00891.1"/>
    </source>
</evidence>
<accession>A0A016TDW4</accession>
<dbReference type="GO" id="GO:0004867">
    <property type="term" value="F:serine-type endopeptidase inhibitor activity"/>
    <property type="evidence" value="ECO:0007669"/>
    <property type="project" value="UniProtKB-KW"/>
</dbReference>
<name>A0A016TDW4_9BILA</name>
<keyword evidence="3" id="KW-1185">Reference proteome</keyword>
<dbReference type="AlphaFoldDB" id="A0A016TDW4"/>
<dbReference type="Gene3D" id="2.10.25.10">
    <property type="entry name" value="Laminin"/>
    <property type="match status" value="1"/>
</dbReference>
<organism evidence="2 3">
    <name type="scientific">Ancylostoma ceylanicum</name>
    <dbReference type="NCBI Taxonomy" id="53326"/>
    <lineage>
        <taxon>Eukaryota</taxon>
        <taxon>Metazoa</taxon>
        <taxon>Ecdysozoa</taxon>
        <taxon>Nematoda</taxon>
        <taxon>Chromadorea</taxon>
        <taxon>Rhabditida</taxon>
        <taxon>Rhabditina</taxon>
        <taxon>Rhabditomorpha</taxon>
        <taxon>Strongyloidea</taxon>
        <taxon>Ancylostomatidae</taxon>
        <taxon>Ancylostomatinae</taxon>
        <taxon>Ancylostoma</taxon>
    </lineage>
</organism>
<proteinExistence type="predicted"/>
<dbReference type="SUPFAM" id="SSF57567">
    <property type="entry name" value="Serine protease inhibitors"/>
    <property type="match status" value="1"/>
</dbReference>
<gene>
    <name evidence="2" type="primary">Acey_s0112.g322</name>
    <name evidence="2" type="ORF">Y032_0112g322</name>
</gene>
<comment type="caution">
    <text evidence="2">The sequence shown here is derived from an EMBL/GenBank/DDBJ whole genome shotgun (WGS) entry which is preliminary data.</text>
</comment>
<keyword evidence="1" id="KW-0646">Protease inhibitor</keyword>
<protein>
    <submittedName>
        <fullName evidence="2">Uncharacterized protein</fullName>
    </submittedName>
</protein>
<dbReference type="EMBL" id="JARK01001448">
    <property type="protein sequence ID" value="EYC00891.1"/>
    <property type="molecule type" value="Genomic_DNA"/>
</dbReference>
<evidence type="ECO:0000256" key="1">
    <source>
        <dbReference type="ARBA" id="ARBA00022900"/>
    </source>
</evidence>
<dbReference type="Proteomes" id="UP000024635">
    <property type="component" value="Unassembled WGS sequence"/>
</dbReference>
<dbReference type="OrthoDB" id="5876692at2759"/>
<evidence type="ECO:0000313" key="3">
    <source>
        <dbReference type="Proteomes" id="UP000024635"/>
    </source>
</evidence>
<reference evidence="3" key="1">
    <citation type="journal article" date="2015" name="Nat. Genet.">
        <title>The genome and transcriptome of the zoonotic hookworm Ancylostoma ceylanicum identify infection-specific gene families.</title>
        <authorList>
            <person name="Schwarz E.M."/>
            <person name="Hu Y."/>
            <person name="Antoshechkin I."/>
            <person name="Miller M.M."/>
            <person name="Sternberg P.W."/>
            <person name="Aroian R.V."/>
        </authorList>
    </citation>
    <scope>NUCLEOTIDE SEQUENCE</scope>
    <source>
        <strain evidence="3">HY135</strain>
    </source>
</reference>
<dbReference type="InterPro" id="IPR036084">
    <property type="entry name" value="Ser_inhib-like_sf"/>
</dbReference>
<sequence length="180" mass="20907">MDAPRIRFHLNIVEALNTYVYALYNDLRGASDEPIFGVGKKERSYTRTECEPSAELQRKVTVLKIIDKMPEIVLAGNIDSEHFALSMKVMVFQICLLLVSQCNGRTVKKCGENERYDDCGNTKDCETKCGEEEKHDILLRRIKITNYFQWFTFRRDLHELLTSLHNLALSHCIAHIPWQQ</sequence>